<proteinExistence type="predicted"/>
<dbReference type="EnsemblPlants" id="PGSC0003DMT400096701">
    <property type="protein sequence ID" value="PGSC0003DMT400096701"/>
    <property type="gene ID" value="PGSC0003DMG400046272"/>
</dbReference>
<organism evidence="1 2">
    <name type="scientific">Solanum tuberosum</name>
    <name type="common">Potato</name>
    <dbReference type="NCBI Taxonomy" id="4113"/>
    <lineage>
        <taxon>Eukaryota</taxon>
        <taxon>Viridiplantae</taxon>
        <taxon>Streptophyta</taxon>
        <taxon>Embryophyta</taxon>
        <taxon>Tracheophyta</taxon>
        <taxon>Spermatophyta</taxon>
        <taxon>Magnoliopsida</taxon>
        <taxon>eudicotyledons</taxon>
        <taxon>Gunneridae</taxon>
        <taxon>Pentapetalae</taxon>
        <taxon>asterids</taxon>
        <taxon>lamiids</taxon>
        <taxon>Solanales</taxon>
        <taxon>Solanaceae</taxon>
        <taxon>Solanoideae</taxon>
        <taxon>Solaneae</taxon>
        <taxon>Solanum</taxon>
    </lineage>
</organism>
<reference evidence="2" key="1">
    <citation type="journal article" date="2011" name="Nature">
        <title>Genome sequence and analysis of the tuber crop potato.</title>
        <authorList>
            <consortium name="The Potato Genome Sequencing Consortium"/>
        </authorList>
    </citation>
    <scope>NUCLEOTIDE SEQUENCE [LARGE SCALE GENOMIC DNA]</scope>
    <source>
        <strain evidence="2">cv. DM1-3 516 R44</strain>
    </source>
</reference>
<evidence type="ECO:0000313" key="2">
    <source>
        <dbReference type="Proteomes" id="UP000011115"/>
    </source>
</evidence>
<keyword evidence="2" id="KW-1185">Reference proteome</keyword>
<dbReference type="AlphaFoldDB" id="M1DZ20"/>
<evidence type="ECO:0000313" key="1">
    <source>
        <dbReference type="EnsemblPlants" id="PGSC0003DMT400096701"/>
    </source>
</evidence>
<dbReference type="InParanoid" id="M1DZ20"/>
<dbReference type="PaxDb" id="4113-PGSC0003DMT400096701"/>
<dbReference type="Proteomes" id="UP000011115">
    <property type="component" value="Unassembled WGS sequence"/>
</dbReference>
<dbReference type="HOGENOM" id="CLU_2241429_0_0_1"/>
<reference evidence="1" key="2">
    <citation type="submission" date="2015-06" db="UniProtKB">
        <authorList>
            <consortium name="EnsemblPlants"/>
        </authorList>
    </citation>
    <scope>IDENTIFICATION</scope>
    <source>
        <strain evidence="1">DM1-3 516 R44</strain>
    </source>
</reference>
<protein>
    <submittedName>
        <fullName evidence="1">Uncharacterized protein</fullName>
    </submittedName>
</protein>
<name>M1DZ20_SOLTU</name>
<sequence length="105" mass="12137">MNQRLRYAFGDGSRTYTPHKQLCDVFGDPSQTSRRIRMANVVATIKLEEDIGDNIIDEQQSQVDEAPDAWAESSFTSAIRDNVVKYHCPDLNFLPPKEEDEDYYY</sequence>
<accession>M1DZ20</accession>
<dbReference type="Gramene" id="PGSC0003DMT400096701">
    <property type="protein sequence ID" value="PGSC0003DMT400096701"/>
    <property type="gene ID" value="PGSC0003DMG400046272"/>
</dbReference>